<dbReference type="SUPFAM" id="SSF103378">
    <property type="entry name" value="2-methylcitrate dehydratase PrpD"/>
    <property type="match status" value="1"/>
</dbReference>
<dbReference type="Proteomes" id="UP000265581">
    <property type="component" value="Unassembled WGS sequence"/>
</dbReference>
<dbReference type="InterPro" id="IPR036148">
    <property type="entry name" value="MmgE/PrpD_sf"/>
</dbReference>
<name>A0A371PBL6_9ACTN</name>
<dbReference type="Gene3D" id="1.10.4100.10">
    <property type="entry name" value="2-methylcitrate dehydratase PrpD"/>
    <property type="match status" value="1"/>
</dbReference>
<dbReference type="EMBL" id="QUBR01000001">
    <property type="protein sequence ID" value="REK73287.1"/>
    <property type="molecule type" value="Genomic_DNA"/>
</dbReference>
<dbReference type="InterPro" id="IPR045336">
    <property type="entry name" value="MmgE_PrpD_N"/>
</dbReference>
<accession>A0A371PBL6</accession>
<gene>
    <name evidence="4" type="ORF">DX116_06905</name>
</gene>
<feature type="domain" description="MmgE/PrpD C-terminal" evidence="3">
    <location>
        <begin position="278"/>
        <end position="443"/>
    </location>
</feature>
<keyword evidence="5" id="KW-1185">Reference proteome</keyword>
<dbReference type="InterPro" id="IPR042183">
    <property type="entry name" value="MmgE/PrpD_sf_1"/>
</dbReference>
<evidence type="ECO:0000313" key="5">
    <source>
        <dbReference type="Proteomes" id="UP000265581"/>
    </source>
</evidence>
<evidence type="ECO:0000259" key="2">
    <source>
        <dbReference type="Pfam" id="PF03972"/>
    </source>
</evidence>
<dbReference type="InterPro" id="IPR045337">
    <property type="entry name" value="MmgE_PrpD_C"/>
</dbReference>
<dbReference type="PANTHER" id="PTHR16943:SF8">
    <property type="entry name" value="2-METHYLCITRATE DEHYDRATASE"/>
    <property type="match status" value="1"/>
</dbReference>
<proteinExistence type="inferred from homology"/>
<evidence type="ECO:0000259" key="3">
    <source>
        <dbReference type="Pfam" id="PF19305"/>
    </source>
</evidence>
<sequence>MAAMTAPSGLTSELVRRARALHGRLPDEVMASARLHLLDAIGVGALGARSGPLHGLDRVATGAHAGGRSTVLGSGASAPASVAALVNGSYIHSLEFDDTHVGSVMHGSATLAAAALAVAQDADLGGAAMLSAYALGWEAIIRMGLASPGTLQARGFQTTSAAGPFAAALVSSLLLDDPEDVAVSALGIAGSMPGGTFAFLAEGDTVKAGQPAWAAHSGLWAAELARAGMTGPSRVLEGDWGFFALYADDPGAPARLADELTTLGDRWHLPDAAFKMIPCCHFIHPFVEALGEVLDGGVRADDIASIHCHVPRGAVPVIADPWSDRQSPRTPHDARWSLPYVLAGRAVDGHVALDLFSDPIGGARLDLSRRITHEVWDDSGFPARFPARLRVTLMGGRTIDASVDDVLGGAGRPVPARDVLAKARANLTAAGLGAEQVDQVVAELIDAPDPDLRRLAGALGAAAG</sequence>
<dbReference type="InterPro" id="IPR042188">
    <property type="entry name" value="MmgE/PrpD_sf_2"/>
</dbReference>
<evidence type="ECO:0000256" key="1">
    <source>
        <dbReference type="ARBA" id="ARBA00006174"/>
    </source>
</evidence>
<dbReference type="GO" id="GO:0016829">
    <property type="term" value="F:lyase activity"/>
    <property type="evidence" value="ECO:0007669"/>
    <property type="project" value="InterPro"/>
</dbReference>
<dbReference type="Pfam" id="PF03972">
    <property type="entry name" value="MmgE_PrpD_N"/>
    <property type="match status" value="1"/>
</dbReference>
<dbReference type="InterPro" id="IPR005656">
    <property type="entry name" value="MmgE_PrpD"/>
</dbReference>
<comment type="similarity">
    <text evidence="1">Belongs to the PrpD family.</text>
</comment>
<dbReference type="AlphaFoldDB" id="A0A371PBL6"/>
<evidence type="ECO:0000313" key="4">
    <source>
        <dbReference type="EMBL" id="REK73287.1"/>
    </source>
</evidence>
<comment type="caution">
    <text evidence="4">The sequence shown here is derived from an EMBL/GenBank/DDBJ whole genome shotgun (WGS) entry which is preliminary data.</text>
</comment>
<feature type="domain" description="MmgE/PrpD N-terminal" evidence="2">
    <location>
        <begin position="24"/>
        <end position="250"/>
    </location>
</feature>
<protein>
    <submittedName>
        <fullName evidence="4">MmgE/PrpD family protein</fullName>
    </submittedName>
</protein>
<dbReference type="Pfam" id="PF19305">
    <property type="entry name" value="MmgE_PrpD_C"/>
    <property type="match status" value="1"/>
</dbReference>
<reference evidence="4 5" key="1">
    <citation type="submission" date="2018-08" db="EMBL/GenBank/DDBJ databases">
        <title>Aeromicrobium sp. M2KJ-4, whole genome shotgun sequence.</title>
        <authorList>
            <person name="Tuo L."/>
        </authorList>
    </citation>
    <scope>NUCLEOTIDE SEQUENCE [LARGE SCALE GENOMIC DNA]</scope>
    <source>
        <strain evidence="4 5">M2KJ-4</strain>
    </source>
</reference>
<dbReference type="Gene3D" id="3.30.1330.120">
    <property type="entry name" value="2-methylcitrate dehydratase PrpD"/>
    <property type="match status" value="1"/>
</dbReference>
<organism evidence="4 5">
    <name type="scientific">Aeromicrobium endophyticum</name>
    <dbReference type="NCBI Taxonomy" id="2292704"/>
    <lineage>
        <taxon>Bacteria</taxon>
        <taxon>Bacillati</taxon>
        <taxon>Actinomycetota</taxon>
        <taxon>Actinomycetes</taxon>
        <taxon>Propionibacteriales</taxon>
        <taxon>Nocardioidaceae</taxon>
        <taxon>Aeromicrobium</taxon>
    </lineage>
</organism>
<dbReference type="PANTHER" id="PTHR16943">
    <property type="entry name" value="2-METHYLCITRATE DEHYDRATASE-RELATED"/>
    <property type="match status" value="1"/>
</dbReference>